<reference evidence="1 2" key="1">
    <citation type="submission" date="2019-10" db="EMBL/GenBank/DDBJ databases">
        <title>Evaluation of single-gene subtyping targets for Pseudomonas.</title>
        <authorList>
            <person name="Reichler S.J."/>
            <person name="Orsi R.H."/>
            <person name="Wiedmann M."/>
            <person name="Martin N.H."/>
            <person name="Murphy S.I."/>
        </authorList>
    </citation>
    <scope>NUCLEOTIDE SEQUENCE [LARGE SCALE GENOMIC DNA]</scope>
    <source>
        <strain evidence="1 2">FSL R10-1637</strain>
    </source>
</reference>
<dbReference type="InterPro" id="IPR006530">
    <property type="entry name" value="YD"/>
</dbReference>
<comment type="caution">
    <text evidence="1">The sequence shown here is derived from an EMBL/GenBank/DDBJ whole genome shotgun (WGS) entry which is preliminary data.</text>
</comment>
<dbReference type="Pfam" id="PF05593">
    <property type="entry name" value="RHS_repeat"/>
    <property type="match status" value="1"/>
</dbReference>
<dbReference type="NCBIfam" id="TIGR01643">
    <property type="entry name" value="YD_repeat_2x"/>
    <property type="match status" value="2"/>
</dbReference>
<dbReference type="InterPro" id="IPR050708">
    <property type="entry name" value="T6SS_VgrG/RHS"/>
</dbReference>
<evidence type="ECO:0000313" key="1">
    <source>
        <dbReference type="EMBL" id="MQU05216.1"/>
    </source>
</evidence>
<dbReference type="RefSeq" id="WP_153373260.1">
    <property type="nucleotide sequence ID" value="NZ_WIVU01000007.1"/>
</dbReference>
<dbReference type="EMBL" id="WIVU01000007">
    <property type="protein sequence ID" value="MQU05216.1"/>
    <property type="molecule type" value="Genomic_DNA"/>
</dbReference>
<name>A0A6L5HPD7_9PSED</name>
<dbReference type="AlphaFoldDB" id="A0A6L5HPD7"/>
<gene>
    <name evidence="1" type="ORF">GHO27_05910</name>
</gene>
<sequence>MASSTAVHSNAFNFMSYLQGGVDPRTGQYSVSINLPELKANNLTGPVVPLVLMFNPLNLRDSGFGQGWSLQLTEFNLVTRVLSLSSGETFRVTGKDPDGQLTMEEKKLDDFHIYEEGDEYRIVYKSGGTEILKVYGSTALPVYMYSAEGRRVVLDYVPYLADYRLNTVKDESDITLLLFASDGITVSMQAYPYSSEAGGALAVYTLFHNQSESTTALTLPTEDGARWLFTYADKLGFNCICRVETPTGGLEVIEYGDGGHKHPDPTASNLPRATLHSADPGCGQPIVTTEYRYDLPNQATQNNFLGFGASGLNWDPTGIDNLYQVINYDYSTVERLLNGEDEVRRVQRTFNSFHLLVKEETYQNESVMRVTTTYHALADTIFASQPLNFQLPASVETRWEKKGSSRSEIVKTTYDKYGNLIEEIGADGVTKRSTYYLAEGGDGCPKDPEGFVRSVKDTTVIPASGASDVAQQLTTAYRYTSFGALNAARADWLAVESESLFEVNNKVEKLLHKVTYNYNKDVTQPLVFGRIKQQVLERPSLDEDTYKFLTDYDYNLSPARYSRAAETVLQTIETITNFDGTTKKITSEMSTVHGQPLLVEDDNDVKIAYVYDALQRVIQETVAPDLTNYIAHRYYTYELSMRWGVAAKQIATNVKGVKTTTLLDGFNRVVGETRQNADAVNRARADDFRETYRAQYDVLGNLIAETEIDWLDESEPLELTTSFLFDDWGQQQTEVRPDGVKVHEETNPIGSSQWNGPIITTWTEVPGSTIKYLLSVSKLNAFEKPVMIERYDGSGDVFSSRHEYFYDGLGRMVREVDGRKCETRYEYDAFGRTIKTTLPDKAKVVREYAAHSAEDLPTLISVEGQVLGTQGFDGLGRMTSSTTGGREKVFDFRAGELQPWKVTTARHHEIEYTYAPQLGEEPTLRKVSGSANSAKYEYDPQNARLKSCTDQDQMLEREYFSTGEIHTEKVSQVQGEPLTMTYDYSLRGRIRSYKDVLGQTQTYDYDSLGRLDKTTLGNIRSTFEYNSLGLMASITTEDGPLGDLGNPQVIIKLEYDKQGREVARIFCLNGVEQTLVQDYDEVDNLSSRTLKEGDVIIRQETYVYDVRSRLVSYECTGTQPPEDPHGRSINSQYFTFDALDNITLVDTIYTDGTYLMAEYAFDNTDPVQLSSLTYTFDGGLPQTTSFTYDEEGNMTSDELGRVLEYDPLNRLSSVSLISS</sequence>
<proteinExistence type="predicted"/>
<dbReference type="Proteomes" id="UP000478064">
    <property type="component" value="Unassembled WGS sequence"/>
</dbReference>
<dbReference type="PANTHER" id="PTHR32305:SF15">
    <property type="entry name" value="PROTEIN RHSA-RELATED"/>
    <property type="match status" value="1"/>
</dbReference>
<evidence type="ECO:0000313" key="2">
    <source>
        <dbReference type="Proteomes" id="UP000478064"/>
    </source>
</evidence>
<dbReference type="PANTHER" id="PTHR32305">
    <property type="match status" value="1"/>
</dbReference>
<organism evidence="1 2">
    <name type="scientific">Pseudomonas helleri</name>
    <dbReference type="NCBI Taxonomy" id="1608996"/>
    <lineage>
        <taxon>Bacteria</taxon>
        <taxon>Pseudomonadati</taxon>
        <taxon>Pseudomonadota</taxon>
        <taxon>Gammaproteobacteria</taxon>
        <taxon>Pseudomonadales</taxon>
        <taxon>Pseudomonadaceae</taxon>
        <taxon>Pseudomonas</taxon>
    </lineage>
</organism>
<protein>
    <submittedName>
        <fullName evidence="1">Sugar-binding protein</fullName>
    </submittedName>
</protein>
<accession>A0A6L5HPD7</accession>
<dbReference type="InterPro" id="IPR031325">
    <property type="entry name" value="RHS_repeat"/>
</dbReference>
<dbReference type="Gene3D" id="2.180.10.10">
    <property type="entry name" value="RHS repeat-associated core"/>
    <property type="match status" value="2"/>
</dbReference>